<dbReference type="PANTHER" id="PTHR40459">
    <property type="entry name" value="CONSERVED HYPOTHETICAL ALANINE AND LEUCINE RICH PROTEIN"/>
    <property type="match status" value="1"/>
</dbReference>
<evidence type="ECO:0000259" key="1">
    <source>
        <dbReference type="Pfam" id="PF03807"/>
    </source>
</evidence>
<evidence type="ECO:0000313" key="4">
    <source>
        <dbReference type="Proteomes" id="UP001500454"/>
    </source>
</evidence>
<dbReference type="SUPFAM" id="SSF51735">
    <property type="entry name" value="NAD(P)-binding Rossmann-fold domains"/>
    <property type="match status" value="1"/>
</dbReference>
<name>A0ABP8JEU2_9BACT</name>
<dbReference type="Proteomes" id="UP001500454">
    <property type="component" value="Unassembled WGS sequence"/>
</dbReference>
<feature type="domain" description="Pyrroline-5-carboxylate reductase catalytic N-terminal" evidence="1">
    <location>
        <begin position="10"/>
        <end position="95"/>
    </location>
</feature>
<dbReference type="RefSeq" id="WP_345226801.1">
    <property type="nucleotide sequence ID" value="NZ_BAABHA010000014.1"/>
</dbReference>
<dbReference type="InterPro" id="IPR018931">
    <property type="entry name" value="DUF2520"/>
</dbReference>
<organism evidence="3 4">
    <name type="scientific">Hymenobacter koreensis</name>
    <dbReference type="NCBI Taxonomy" id="1084523"/>
    <lineage>
        <taxon>Bacteria</taxon>
        <taxon>Pseudomonadati</taxon>
        <taxon>Bacteroidota</taxon>
        <taxon>Cytophagia</taxon>
        <taxon>Cytophagales</taxon>
        <taxon>Hymenobacteraceae</taxon>
        <taxon>Hymenobacter</taxon>
    </lineage>
</organism>
<dbReference type="PANTHER" id="PTHR40459:SF1">
    <property type="entry name" value="CONSERVED HYPOTHETICAL ALANINE AND LEUCINE RICH PROTEIN"/>
    <property type="match status" value="1"/>
</dbReference>
<dbReference type="Gene3D" id="1.10.1040.20">
    <property type="entry name" value="ProC-like, C-terminal domain"/>
    <property type="match status" value="1"/>
</dbReference>
<dbReference type="Gene3D" id="3.40.50.720">
    <property type="entry name" value="NAD(P)-binding Rossmann-like Domain"/>
    <property type="match status" value="1"/>
</dbReference>
<evidence type="ECO:0000313" key="3">
    <source>
        <dbReference type="EMBL" id="GAA4389738.1"/>
    </source>
</evidence>
<gene>
    <name evidence="3" type="ORF">GCM10023186_37290</name>
</gene>
<accession>A0ABP8JEU2</accession>
<dbReference type="InterPro" id="IPR036291">
    <property type="entry name" value="NAD(P)-bd_dom_sf"/>
</dbReference>
<dbReference type="Pfam" id="PF03807">
    <property type="entry name" value="F420_oxidored"/>
    <property type="match status" value="1"/>
</dbReference>
<sequence>MEQASLQFRVVLLGAGRVAAQLAPALARAGHSVVAVWSRTLASAQQVAQGIGATAFGGSAPDLRSIPADVYLLCVPDDAAPAVLAAAKWPRHALVAHTSGALPLALFAACPAIRGGVFYPLQTFSANRAVDWATVPLCLEAADDADLALLTALARSLSQQVLVVATAQRQQLHVAAVFACNFTNHLLGIADALLAEANLPTDLLTPLVRETIDKALSQPPFTVQTGPAIRHDVATLLAHRRLLQAHPAWEELYGRLSASIQAQAAG</sequence>
<keyword evidence="4" id="KW-1185">Reference proteome</keyword>
<dbReference type="InterPro" id="IPR037108">
    <property type="entry name" value="TM1727-like_C_sf"/>
</dbReference>
<proteinExistence type="predicted"/>
<dbReference type="Pfam" id="PF10728">
    <property type="entry name" value="DUF2520"/>
    <property type="match status" value="1"/>
</dbReference>
<comment type="caution">
    <text evidence="3">The sequence shown here is derived from an EMBL/GenBank/DDBJ whole genome shotgun (WGS) entry which is preliminary data.</text>
</comment>
<dbReference type="SUPFAM" id="SSF48179">
    <property type="entry name" value="6-phosphogluconate dehydrogenase C-terminal domain-like"/>
    <property type="match status" value="1"/>
</dbReference>
<reference evidence="4" key="1">
    <citation type="journal article" date="2019" name="Int. J. Syst. Evol. Microbiol.">
        <title>The Global Catalogue of Microorganisms (GCM) 10K type strain sequencing project: providing services to taxonomists for standard genome sequencing and annotation.</title>
        <authorList>
            <consortium name="The Broad Institute Genomics Platform"/>
            <consortium name="The Broad Institute Genome Sequencing Center for Infectious Disease"/>
            <person name="Wu L."/>
            <person name="Ma J."/>
        </authorList>
    </citation>
    <scope>NUCLEOTIDE SEQUENCE [LARGE SCALE GENOMIC DNA]</scope>
    <source>
        <strain evidence="4">JCM 17924</strain>
    </source>
</reference>
<feature type="domain" description="DUF2520" evidence="2">
    <location>
        <begin position="135"/>
        <end position="259"/>
    </location>
</feature>
<dbReference type="InterPro" id="IPR008927">
    <property type="entry name" value="6-PGluconate_DH-like_C_sf"/>
</dbReference>
<evidence type="ECO:0000259" key="2">
    <source>
        <dbReference type="Pfam" id="PF10728"/>
    </source>
</evidence>
<dbReference type="EMBL" id="BAABHA010000014">
    <property type="protein sequence ID" value="GAA4389738.1"/>
    <property type="molecule type" value="Genomic_DNA"/>
</dbReference>
<protein>
    <submittedName>
        <fullName evidence="3">DUF2520 domain-containing protein</fullName>
    </submittedName>
</protein>
<dbReference type="InterPro" id="IPR028939">
    <property type="entry name" value="P5C_Rdtase_cat_N"/>
</dbReference>